<comment type="caution">
    <text evidence="3">The sequence shown here is derived from an EMBL/GenBank/DDBJ whole genome shotgun (WGS) entry which is preliminary data.</text>
</comment>
<protein>
    <submittedName>
        <fullName evidence="3">Uncharacterized protein</fullName>
    </submittedName>
</protein>
<name>A0A494XCG1_9BURK</name>
<keyword evidence="2" id="KW-0732">Signal</keyword>
<proteinExistence type="predicted"/>
<feature type="signal peptide" evidence="2">
    <location>
        <begin position="1"/>
        <end position="26"/>
    </location>
</feature>
<evidence type="ECO:0000256" key="1">
    <source>
        <dbReference type="SAM" id="Coils"/>
    </source>
</evidence>
<evidence type="ECO:0000313" key="4">
    <source>
        <dbReference type="Proteomes" id="UP000280434"/>
    </source>
</evidence>
<dbReference type="EMBL" id="RBZV01000005">
    <property type="protein sequence ID" value="RKP47602.1"/>
    <property type="molecule type" value="Genomic_DNA"/>
</dbReference>
<dbReference type="RefSeq" id="WP_121278548.1">
    <property type="nucleotide sequence ID" value="NZ_RBZV01000005.1"/>
</dbReference>
<evidence type="ECO:0000313" key="3">
    <source>
        <dbReference type="EMBL" id="RKP47602.1"/>
    </source>
</evidence>
<feature type="chain" id="PRO_5019789675" evidence="2">
    <location>
        <begin position="27"/>
        <end position="333"/>
    </location>
</feature>
<accession>A0A494XCG1</accession>
<feature type="coiled-coil region" evidence="1">
    <location>
        <begin position="67"/>
        <end position="161"/>
    </location>
</feature>
<keyword evidence="4" id="KW-1185">Reference proteome</keyword>
<keyword evidence="1" id="KW-0175">Coiled coil</keyword>
<gene>
    <name evidence="3" type="ORF">D7S89_15365</name>
</gene>
<dbReference type="AlphaFoldDB" id="A0A494XCG1"/>
<reference evidence="3 4" key="1">
    <citation type="submission" date="2018-10" db="EMBL/GenBank/DDBJ databases">
        <title>Paraburkholderia sp. 7MK8-2, isolated from soil.</title>
        <authorList>
            <person name="Gao Z.-H."/>
            <person name="Qiu L.-H."/>
        </authorList>
    </citation>
    <scope>NUCLEOTIDE SEQUENCE [LARGE SCALE GENOMIC DNA]</scope>
    <source>
        <strain evidence="3 4">7MK8-2</strain>
    </source>
</reference>
<sequence length="333" mass="37199">MNRLARYFRTGARSLILLLCVTTANAEGIYRGKIDFAVTQVAKSLELFKAGDLDGSQAALQPVSSTAQEFKSMLDGYEANANAEQQRCMSKVVSLEKEVGDLYQEEQRLSQDIDKLEAEMAGAGTQMQINQQEVEALNAELGQLQQRLDEHQQKIKEMEAYWWVPGYGLYLGIRTLADDDVGNVRRAADSLRDKREMLDNRARALQDNRSRLVQLQQMQRELAGQREAMNRMRAEAEERIGDHRKIVVFLNESGQFWGKLQSTLGQAVENRRDSLESLYAMLDQQSELPAVAGATAARRAGNLQEVLLQFGGELDAGSQYAGLISGATHYCGN</sequence>
<feature type="coiled-coil region" evidence="1">
    <location>
        <begin position="188"/>
        <end position="239"/>
    </location>
</feature>
<organism evidence="3 4">
    <name type="scientific">Trinickia fusca</name>
    <dbReference type="NCBI Taxonomy" id="2419777"/>
    <lineage>
        <taxon>Bacteria</taxon>
        <taxon>Pseudomonadati</taxon>
        <taxon>Pseudomonadota</taxon>
        <taxon>Betaproteobacteria</taxon>
        <taxon>Burkholderiales</taxon>
        <taxon>Burkholderiaceae</taxon>
        <taxon>Trinickia</taxon>
    </lineage>
</organism>
<evidence type="ECO:0000256" key="2">
    <source>
        <dbReference type="SAM" id="SignalP"/>
    </source>
</evidence>
<dbReference type="Proteomes" id="UP000280434">
    <property type="component" value="Unassembled WGS sequence"/>
</dbReference>
<dbReference type="SUPFAM" id="SSF58100">
    <property type="entry name" value="Bacterial hemolysins"/>
    <property type="match status" value="1"/>
</dbReference>
<dbReference type="OrthoDB" id="9996406at2"/>
<dbReference type="Gene3D" id="1.20.1170.10">
    <property type="match status" value="1"/>
</dbReference>